<dbReference type="Pfam" id="PF03779">
    <property type="entry name" value="SPW"/>
    <property type="match status" value="1"/>
</dbReference>
<feature type="transmembrane region" description="Helical" evidence="1">
    <location>
        <begin position="67"/>
        <end position="86"/>
    </location>
</feature>
<keyword evidence="1" id="KW-0472">Membrane</keyword>
<dbReference type="AlphaFoldDB" id="A0A255Z4C0"/>
<feature type="transmembrane region" description="Helical" evidence="1">
    <location>
        <begin position="12"/>
        <end position="30"/>
    </location>
</feature>
<dbReference type="Proteomes" id="UP000216605">
    <property type="component" value="Unassembled WGS sequence"/>
</dbReference>
<accession>A0A255Z4C0</accession>
<keyword evidence="1" id="KW-1133">Transmembrane helix</keyword>
<organism evidence="3 4">
    <name type="scientific">Flavobacterium cyanobacteriorum</name>
    <dbReference type="NCBI Taxonomy" id="2022802"/>
    <lineage>
        <taxon>Bacteria</taxon>
        <taxon>Pseudomonadati</taxon>
        <taxon>Bacteroidota</taxon>
        <taxon>Flavobacteriia</taxon>
        <taxon>Flavobacteriales</taxon>
        <taxon>Flavobacteriaceae</taxon>
        <taxon>Flavobacterium</taxon>
    </lineage>
</organism>
<protein>
    <recommendedName>
        <fullName evidence="2">SPW repeat-containing integral membrane domain-containing protein</fullName>
    </recommendedName>
</protein>
<evidence type="ECO:0000259" key="2">
    <source>
        <dbReference type="Pfam" id="PF03779"/>
    </source>
</evidence>
<evidence type="ECO:0000256" key="1">
    <source>
        <dbReference type="SAM" id="Phobius"/>
    </source>
</evidence>
<comment type="caution">
    <text evidence="3">The sequence shown here is derived from an EMBL/GenBank/DDBJ whole genome shotgun (WGS) entry which is preliminary data.</text>
</comment>
<reference evidence="3 4" key="1">
    <citation type="submission" date="2017-07" db="EMBL/GenBank/DDBJ databases">
        <title>Flavobacterium cyanobacteriorum sp. nov., isolated from cyanobacterial aggregates in a eutrophic lake.</title>
        <authorList>
            <person name="Cai H."/>
        </authorList>
    </citation>
    <scope>NUCLEOTIDE SEQUENCE [LARGE SCALE GENOMIC DNA]</scope>
    <source>
        <strain evidence="3 4">TH021</strain>
    </source>
</reference>
<keyword evidence="4" id="KW-1185">Reference proteome</keyword>
<gene>
    <name evidence="3" type="ORF">CHU92_09920</name>
</gene>
<dbReference type="RefSeq" id="WP_094415126.1">
    <property type="nucleotide sequence ID" value="NZ_NOXV01000273.1"/>
</dbReference>
<feature type="transmembrane region" description="Helical" evidence="1">
    <location>
        <begin position="92"/>
        <end position="110"/>
    </location>
</feature>
<evidence type="ECO:0000313" key="3">
    <source>
        <dbReference type="EMBL" id="OYQ36328.1"/>
    </source>
</evidence>
<dbReference type="EMBL" id="NOXV01000273">
    <property type="protein sequence ID" value="OYQ36328.1"/>
    <property type="molecule type" value="Genomic_DNA"/>
</dbReference>
<dbReference type="OrthoDB" id="129082at2"/>
<sequence length="126" mass="13841">MRFIDTKTHGFMDYLMGLFLIIAPWIFGLDPEAPEGMILIILGALAVLYSLMTRYELGMIKVLSMKAHLTMDILSGILLAASPWLFGFADRVYLPHLILGLIEIGAGLMTKTTMASATANTDNNFG</sequence>
<feature type="transmembrane region" description="Helical" evidence="1">
    <location>
        <begin position="36"/>
        <end position="55"/>
    </location>
</feature>
<keyword evidence="1" id="KW-0812">Transmembrane</keyword>
<proteinExistence type="predicted"/>
<dbReference type="InterPro" id="IPR005530">
    <property type="entry name" value="SPW"/>
</dbReference>
<evidence type="ECO:0000313" key="4">
    <source>
        <dbReference type="Proteomes" id="UP000216605"/>
    </source>
</evidence>
<feature type="domain" description="SPW repeat-containing integral membrane" evidence="2">
    <location>
        <begin position="9"/>
        <end position="108"/>
    </location>
</feature>
<name>A0A255Z4C0_9FLAO</name>